<keyword evidence="1" id="KW-0175">Coiled coil</keyword>
<feature type="coiled-coil region" evidence="1">
    <location>
        <begin position="116"/>
        <end position="143"/>
    </location>
</feature>
<reference evidence="3 4" key="1">
    <citation type="submission" date="2021-06" db="EMBL/GenBank/DDBJ databases">
        <authorList>
            <person name="Palmer J.M."/>
        </authorList>
    </citation>
    <scope>NUCLEOTIDE SEQUENCE [LARGE SCALE GENOMIC DNA]</scope>
    <source>
        <strain evidence="3 4">CL_MEX2019</strain>
        <tissue evidence="3">Muscle</tissue>
    </source>
</reference>
<dbReference type="InterPro" id="IPR003130">
    <property type="entry name" value="GED"/>
</dbReference>
<dbReference type="InterPro" id="IPR020850">
    <property type="entry name" value="GED_dom"/>
</dbReference>
<evidence type="ECO:0000256" key="1">
    <source>
        <dbReference type="SAM" id="Coils"/>
    </source>
</evidence>
<evidence type="ECO:0000259" key="2">
    <source>
        <dbReference type="PROSITE" id="PS51388"/>
    </source>
</evidence>
<dbReference type="PROSITE" id="PS51388">
    <property type="entry name" value="GED"/>
    <property type="match status" value="1"/>
</dbReference>
<accession>A0ABU7D161</accession>
<organism evidence="3 4">
    <name type="scientific">Characodon lateralis</name>
    <dbReference type="NCBI Taxonomy" id="208331"/>
    <lineage>
        <taxon>Eukaryota</taxon>
        <taxon>Metazoa</taxon>
        <taxon>Chordata</taxon>
        <taxon>Craniata</taxon>
        <taxon>Vertebrata</taxon>
        <taxon>Euteleostomi</taxon>
        <taxon>Actinopterygii</taxon>
        <taxon>Neopterygii</taxon>
        <taxon>Teleostei</taxon>
        <taxon>Neoteleostei</taxon>
        <taxon>Acanthomorphata</taxon>
        <taxon>Ovalentaria</taxon>
        <taxon>Atherinomorphae</taxon>
        <taxon>Cyprinodontiformes</taxon>
        <taxon>Goodeidae</taxon>
        <taxon>Characodon</taxon>
    </lineage>
</organism>
<protein>
    <recommendedName>
        <fullName evidence="2">GED domain-containing protein</fullName>
    </recommendedName>
</protein>
<feature type="domain" description="GED" evidence="2">
    <location>
        <begin position="88"/>
        <end position="179"/>
    </location>
</feature>
<evidence type="ECO:0000313" key="3">
    <source>
        <dbReference type="EMBL" id="MED6268657.1"/>
    </source>
</evidence>
<sequence length="186" mass="21948">MSREPHELVKKELFVLAQRSLVGLPNLIRTAKIKIETITNDKEVLAESMLRTQFRMELIVYTQDCRYSKKLGKRKREEGLINDTGANWKEMMRHLQSYYQIAGQRLADQIPLVIQYQMLQESAVQLQREMLQMLQDKEKMELLLQEDGGIKDHRILLHNSIKRLSKARTLLSEFSMNIYDFSTTQF</sequence>
<dbReference type="Pfam" id="PF02212">
    <property type="entry name" value="GED"/>
    <property type="match status" value="1"/>
</dbReference>
<proteinExistence type="predicted"/>
<dbReference type="EMBL" id="JAHUTJ010010920">
    <property type="protein sequence ID" value="MED6268657.1"/>
    <property type="molecule type" value="Genomic_DNA"/>
</dbReference>
<evidence type="ECO:0000313" key="4">
    <source>
        <dbReference type="Proteomes" id="UP001352852"/>
    </source>
</evidence>
<name>A0ABU7D161_9TELE</name>
<dbReference type="Proteomes" id="UP001352852">
    <property type="component" value="Unassembled WGS sequence"/>
</dbReference>
<gene>
    <name evidence="3" type="ORF">CHARACLAT_024557</name>
</gene>
<comment type="caution">
    <text evidence="3">The sequence shown here is derived from an EMBL/GenBank/DDBJ whole genome shotgun (WGS) entry which is preliminary data.</text>
</comment>
<dbReference type="SMART" id="SM00302">
    <property type="entry name" value="GED"/>
    <property type="match status" value="1"/>
</dbReference>
<dbReference type="Pfam" id="PF01031">
    <property type="entry name" value="Dynamin_M"/>
    <property type="match status" value="1"/>
</dbReference>
<dbReference type="InterPro" id="IPR000375">
    <property type="entry name" value="Dynamin_stalk"/>
</dbReference>
<dbReference type="Gene3D" id="1.20.120.1240">
    <property type="entry name" value="Dynamin, middle domain"/>
    <property type="match status" value="1"/>
</dbReference>
<keyword evidence="4" id="KW-1185">Reference proteome</keyword>